<keyword evidence="4" id="KW-0238">DNA-binding</keyword>
<organism evidence="7 8">
    <name type="scientific">Hyaloscypha variabilis (strain UAMH 11265 / GT02V1 / F)</name>
    <name type="common">Meliniomyces variabilis</name>
    <dbReference type="NCBI Taxonomy" id="1149755"/>
    <lineage>
        <taxon>Eukaryota</taxon>
        <taxon>Fungi</taxon>
        <taxon>Dikarya</taxon>
        <taxon>Ascomycota</taxon>
        <taxon>Pezizomycotina</taxon>
        <taxon>Leotiomycetes</taxon>
        <taxon>Helotiales</taxon>
        <taxon>Hyaloscyphaceae</taxon>
        <taxon>Hyaloscypha</taxon>
        <taxon>Hyaloscypha variabilis</taxon>
    </lineage>
</organism>
<evidence type="ECO:0000256" key="6">
    <source>
        <dbReference type="ARBA" id="ARBA00023242"/>
    </source>
</evidence>
<evidence type="ECO:0000256" key="3">
    <source>
        <dbReference type="ARBA" id="ARBA00023015"/>
    </source>
</evidence>
<keyword evidence="3" id="KW-0805">Transcription regulation</keyword>
<dbReference type="InterPro" id="IPR021858">
    <property type="entry name" value="Fun_TF"/>
</dbReference>
<evidence type="ECO:0000256" key="2">
    <source>
        <dbReference type="ARBA" id="ARBA00022833"/>
    </source>
</evidence>
<evidence type="ECO:0000256" key="1">
    <source>
        <dbReference type="ARBA" id="ARBA00022723"/>
    </source>
</evidence>
<accession>A0A2J6R455</accession>
<dbReference type="AlphaFoldDB" id="A0A2J6R455"/>
<dbReference type="Proteomes" id="UP000235786">
    <property type="component" value="Unassembled WGS sequence"/>
</dbReference>
<keyword evidence="6" id="KW-0539">Nucleus</keyword>
<keyword evidence="5" id="KW-0804">Transcription</keyword>
<dbReference type="GO" id="GO:0003677">
    <property type="term" value="F:DNA binding"/>
    <property type="evidence" value="ECO:0007669"/>
    <property type="project" value="UniProtKB-KW"/>
</dbReference>
<dbReference type="Pfam" id="PF11951">
    <property type="entry name" value="Fungal_trans_2"/>
    <property type="match status" value="1"/>
</dbReference>
<keyword evidence="1" id="KW-0479">Metal-binding</keyword>
<sequence>MEKNGTKEEIRLLLILENTTCNDRPPPYSEYNHLSRKCSLACLPIHDTHPPTPPLRRSSLPYIRRGSLYLFSNPTPQLPVFPISQRDAHYFQYLVSLHTSPTSTDFKSPIWGLLLQVSHFEPSLRHLVLATAMMHQSHHVNICLNYTSIISSLHLSASKHYSKAIRLLSNHLSKIQGRADTVTWELSFMACYLFTEFQSILGNEKGAHVWLRKGFRLLKGALCFYGSSDDYGWDLPLRIRETALAFGKLGFSDEVL</sequence>
<keyword evidence="2" id="KW-0862">Zinc</keyword>
<evidence type="ECO:0000313" key="8">
    <source>
        <dbReference type="Proteomes" id="UP000235786"/>
    </source>
</evidence>
<dbReference type="PANTHER" id="PTHR36206">
    <property type="entry name" value="ASPERCRYPTIN BIOSYNTHESIS CLUSTER-SPECIFIC TRANSCRIPTION REGULATOR ATNN-RELATED"/>
    <property type="match status" value="1"/>
</dbReference>
<dbReference type="PANTHER" id="PTHR36206:SF4">
    <property type="entry name" value="HYPOTHETICAL CONSERVED PROTEIN (EUROFUNG)-RELATED"/>
    <property type="match status" value="1"/>
</dbReference>
<dbReference type="OrthoDB" id="3516997at2759"/>
<dbReference type="GO" id="GO:0046872">
    <property type="term" value="F:metal ion binding"/>
    <property type="evidence" value="ECO:0007669"/>
    <property type="project" value="UniProtKB-KW"/>
</dbReference>
<evidence type="ECO:0008006" key="9">
    <source>
        <dbReference type="Google" id="ProtNLM"/>
    </source>
</evidence>
<keyword evidence="8" id="KW-1185">Reference proteome</keyword>
<proteinExistence type="predicted"/>
<protein>
    <recommendedName>
        <fullName evidence="9">Transcription factor domain-containing protein</fullName>
    </recommendedName>
</protein>
<name>A0A2J6R455_HYAVF</name>
<gene>
    <name evidence="7" type="ORF">L207DRAFT_169147</name>
</gene>
<evidence type="ECO:0000256" key="4">
    <source>
        <dbReference type="ARBA" id="ARBA00023125"/>
    </source>
</evidence>
<evidence type="ECO:0000256" key="5">
    <source>
        <dbReference type="ARBA" id="ARBA00023163"/>
    </source>
</evidence>
<dbReference type="EMBL" id="KZ613956">
    <property type="protein sequence ID" value="PMD33283.1"/>
    <property type="molecule type" value="Genomic_DNA"/>
</dbReference>
<evidence type="ECO:0000313" key="7">
    <source>
        <dbReference type="EMBL" id="PMD33283.1"/>
    </source>
</evidence>
<dbReference type="InterPro" id="IPR052360">
    <property type="entry name" value="Transcr_Regulatory_Proteins"/>
</dbReference>
<reference evidence="7 8" key="1">
    <citation type="submission" date="2016-04" db="EMBL/GenBank/DDBJ databases">
        <title>A degradative enzymes factory behind the ericoid mycorrhizal symbiosis.</title>
        <authorList>
            <consortium name="DOE Joint Genome Institute"/>
            <person name="Martino E."/>
            <person name="Morin E."/>
            <person name="Grelet G."/>
            <person name="Kuo A."/>
            <person name="Kohler A."/>
            <person name="Daghino S."/>
            <person name="Barry K."/>
            <person name="Choi C."/>
            <person name="Cichocki N."/>
            <person name="Clum A."/>
            <person name="Copeland A."/>
            <person name="Hainaut M."/>
            <person name="Haridas S."/>
            <person name="Labutti K."/>
            <person name="Lindquist E."/>
            <person name="Lipzen A."/>
            <person name="Khouja H.-R."/>
            <person name="Murat C."/>
            <person name="Ohm R."/>
            <person name="Olson A."/>
            <person name="Spatafora J."/>
            <person name="Veneault-Fourrey C."/>
            <person name="Henrissat B."/>
            <person name="Grigoriev I."/>
            <person name="Martin F."/>
            <person name="Perotto S."/>
        </authorList>
    </citation>
    <scope>NUCLEOTIDE SEQUENCE [LARGE SCALE GENOMIC DNA]</scope>
    <source>
        <strain evidence="7 8">F</strain>
    </source>
</reference>